<sequence>MSSFFISWAKLVRGLSFDLLPYHDRSTIAVPRNPPRPEFDHRSIEFLRSTTGSHQVTDLSSISNIKAHFSADFIAKLKAKVNISTALGLHQGVDTSEGGGGRESKNEAACTNGVFWEPGAVGTPEVESGGTAEGELRTRGNVIHEPVAKLDSRYFQSFFDFGKVAEMAAEGGEEEELVVTAPEVGTAMCPNLEVSSWMRFELHELDFGGGGPADVICPNTPVEGANLHAFFQGTRWCGCLLISLALLLSCMNTFDSSNKFHIPLTKSEL</sequence>
<dbReference type="EMBL" id="JAMYWD010000001">
    <property type="protein sequence ID" value="KAJ4981193.1"/>
    <property type="molecule type" value="Genomic_DNA"/>
</dbReference>
<dbReference type="AlphaFoldDB" id="A0A9Q0R2Q5"/>
<keyword evidence="3" id="KW-1185">Reference proteome</keyword>
<organism evidence="2 3">
    <name type="scientific">Protea cynaroides</name>
    <dbReference type="NCBI Taxonomy" id="273540"/>
    <lineage>
        <taxon>Eukaryota</taxon>
        <taxon>Viridiplantae</taxon>
        <taxon>Streptophyta</taxon>
        <taxon>Embryophyta</taxon>
        <taxon>Tracheophyta</taxon>
        <taxon>Spermatophyta</taxon>
        <taxon>Magnoliopsida</taxon>
        <taxon>Proteales</taxon>
        <taxon>Proteaceae</taxon>
        <taxon>Protea</taxon>
    </lineage>
</organism>
<dbReference type="InterPro" id="IPR050317">
    <property type="entry name" value="Plant_Fungal_Acyltransferase"/>
</dbReference>
<dbReference type="OrthoDB" id="1862401at2759"/>
<reference evidence="2" key="1">
    <citation type="journal article" date="2023" name="Plant J.">
        <title>The genome of the king protea, Protea cynaroides.</title>
        <authorList>
            <person name="Chang J."/>
            <person name="Duong T.A."/>
            <person name="Schoeman C."/>
            <person name="Ma X."/>
            <person name="Roodt D."/>
            <person name="Barker N."/>
            <person name="Li Z."/>
            <person name="Van de Peer Y."/>
            <person name="Mizrachi E."/>
        </authorList>
    </citation>
    <scope>NUCLEOTIDE SEQUENCE</scope>
    <source>
        <tissue evidence="2">Young leaves</tissue>
    </source>
</reference>
<dbReference type="PANTHER" id="PTHR31642">
    <property type="entry name" value="TRICHOTHECENE 3-O-ACETYLTRANSFERASE"/>
    <property type="match status" value="1"/>
</dbReference>
<protein>
    <submittedName>
        <fullName evidence="2">Uncharacterized protein</fullName>
    </submittedName>
</protein>
<evidence type="ECO:0000313" key="3">
    <source>
        <dbReference type="Proteomes" id="UP001141806"/>
    </source>
</evidence>
<accession>A0A9Q0R2Q5</accession>
<comment type="similarity">
    <text evidence="1">Belongs to the plant acyltransferase family.</text>
</comment>
<evidence type="ECO:0000313" key="2">
    <source>
        <dbReference type="EMBL" id="KAJ4981193.1"/>
    </source>
</evidence>
<dbReference type="GO" id="GO:0016747">
    <property type="term" value="F:acyltransferase activity, transferring groups other than amino-acyl groups"/>
    <property type="evidence" value="ECO:0007669"/>
    <property type="project" value="TreeGrafter"/>
</dbReference>
<comment type="caution">
    <text evidence="2">The sequence shown here is derived from an EMBL/GenBank/DDBJ whole genome shotgun (WGS) entry which is preliminary data.</text>
</comment>
<evidence type="ECO:0000256" key="1">
    <source>
        <dbReference type="ARBA" id="ARBA00009861"/>
    </source>
</evidence>
<dbReference type="Gene3D" id="3.30.559.10">
    <property type="entry name" value="Chloramphenicol acetyltransferase-like domain"/>
    <property type="match status" value="1"/>
</dbReference>
<proteinExistence type="inferred from homology"/>
<dbReference type="Proteomes" id="UP001141806">
    <property type="component" value="Unassembled WGS sequence"/>
</dbReference>
<dbReference type="InterPro" id="IPR023213">
    <property type="entry name" value="CAT-like_dom_sf"/>
</dbReference>
<name>A0A9Q0R2Q5_9MAGN</name>
<gene>
    <name evidence="2" type="ORF">NE237_032030</name>
</gene>
<dbReference type="PANTHER" id="PTHR31642:SF278">
    <property type="entry name" value="TRYPTAMINE HYDROXYCINNAMOYLTRANSFERASE 1"/>
    <property type="match status" value="1"/>
</dbReference>